<feature type="site" description="Important for substrate specificity" evidence="4">
    <location>
        <position position="84"/>
    </location>
</feature>
<dbReference type="PANTHER" id="PTHR43213">
    <property type="entry name" value="BIFUNCTIONAL DTTP/UTP PYROPHOSPHATASE/METHYLTRANSFERASE PROTEIN-RELATED"/>
    <property type="match status" value="1"/>
</dbReference>
<evidence type="ECO:0000256" key="1">
    <source>
        <dbReference type="ARBA" id="ARBA00001968"/>
    </source>
</evidence>
<dbReference type="NCBIfam" id="TIGR00172">
    <property type="entry name" value="maf"/>
    <property type="match status" value="1"/>
</dbReference>
<dbReference type="SUPFAM" id="SSF52972">
    <property type="entry name" value="ITPase-like"/>
    <property type="match status" value="1"/>
</dbReference>
<comment type="cofactor">
    <cofactor evidence="1 4">
        <name>a divalent metal cation</name>
        <dbReference type="ChEBI" id="CHEBI:60240"/>
    </cofactor>
</comment>
<keyword evidence="6" id="KW-1185">Reference proteome</keyword>
<reference evidence="5 6" key="2">
    <citation type="journal article" date="2010" name="Stand. Genomic Sci.">
        <title>Complete genome sequence of Desulfohalobium retbaense type strain (HR(100)).</title>
        <authorList>
            <person name="Spring S."/>
            <person name="Nolan M."/>
            <person name="Lapidus A."/>
            <person name="Glavina Del Rio T."/>
            <person name="Copeland A."/>
            <person name="Tice H."/>
            <person name="Cheng J.F."/>
            <person name="Lucas S."/>
            <person name="Land M."/>
            <person name="Chen F."/>
            <person name="Bruce D."/>
            <person name="Goodwin L."/>
            <person name="Pitluck S."/>
            <person name="Ivanova N."/>
            <person name="Mavromatis K."/>
            <person name="Mikhailova N."/>
            <person name="Pati A."/>
            <person name="Chen A."/>
            <person name="Palaniappan K."/>
            <person name="Hauser L."/>
            <person name="Chang Y.J."/>
            <person name="Jeffries C.D."/>
            <person name="Munk C."/>
            <person name="Kiss H."/>
            <person name="Chain P."/>
            <person name="Han C."/>
            <person name="Brettin T."/>
            <person name="Detter J.C."/>
            <person name="Schuler E."/>
            <person name="Goker M."/>
            <person name="Rohde M."/>
            <person name="Bristow J."/>
            <person name="Eisen J.A."/>
            <person name="Markowitz V."/>
            <person name="Hugenholtz P."/>
            <person name="Kyrpides N.C."/>
            <person name="Klenk H.P."/>
        </authorList>
    </citation>
    <scope>NUCLEOTIDE SEQUENCE [LARGE SCALE GENOMIC DNA]</scope>
    <source>
        <strain evidence="5 6">DSM 5692</strain>
    </source>
</reference>
<dbReference type="InterPro" id="IPR029001">
    <property type="entry name" value="ITPase-like_fam"/>
</dbReference>
<dbReference type="PIRSF" id="PIRSF006305">
    <property type="entry name" value="Maf"/>
    <property type="match status" value="1"/>
</dbReference>
<organism evidence="5 6">
    <name type="scientific">Desulfohalobium retbaense (strain ATCC 49708 / DSM 5692 / JCM 16813 / HR100)</name>
    <dbReference type="NCBI Taxonomy" id="485915"/>
    <lineage>
        <taxon>Bacteria</taxon>
        <taxon>Pseudomonadati</taxon>
        <taxon>Thermodesulfobacteriota</taxon>
        <taxon>Desulfovibrionia</taxon>
        <taxon>Desulfovibrionales</taxon>
        <taxon>Desulfohalobiaceae</taxon>
        <taxon>Desulfohalobium</taxon>
    </lineage>
</organism>
<dbReference type="eggNOG" id="COG0424">
    <property type="taxonomic scope" value="Bacteria"/>
</dbReference>
<keyword evidence="2 4" id="KW-0378">Hydrolase</keyword>
<dbReference type="Pfam" id="PF02545">
    <property type="entry name" value="Maf"/>
    <property type="match status" value="1"/>
</dbReference>
<dbReference type="Gene3D" id="3.90.950.10">
    <property type="match status" value="1"/>
</dbReference>
<keyword evidence="3 4" id="KW-0546">Nucleotide metabolism</keyword>
<protein>
    <recommendedName>
        <fullName evidence="4">dTTP/UTP pyrophosphatase</fullName>
        <shortName evidence="4">dTTPase/UTPase</shortName>
        <ecNumber evidence="4">3.6.1.9</ecNumber>
    </recommendedName>
    <alternativeName>
        <fullName evidence="4">Nucleoside triphosphate pyrophosphatase</fullName>
    </alternativeName>
    <alternativeName>
        <fullName evidence="4">Nucleotide pyrophosphatase</fullName>
        <shortName evidence="4">Nucleotide PPase</shortName>
    </alternativeName>
</protein>
<comment type="function">
    <text evidence="4">Nucleoside triphosphate pyrophosphatase that hydrolyzes dTTP and UTP. May have a dual role in cell division arrest and in preventing the incorporation of modified nucleotides into cellular nucleic acids.</text>
</comment>
<evidence type="ECO:0000256" key="3">
    <source>
        <dbReference type="ARBA" id="ARBA00023080"/>
    </source>
</evidence>
<comment type="catalytic activity">
    <reaction evidence="4">
        <text>dTTP + H2O = dTMP + diphosphate + H(+)</text>
        <dbReference type="Rhea" id="RHEA:28534"/>
        <dbReference type="ChEBI" id="CHEBI:15377"/>
        <dbReference type="ChEBI" id="CHEBI:15378"/>
        <dbReference type="ChEBI" id="CHEBI:33019"/>
        <dbReference type="ChEBI" id="CHEBI:37568"/>
        <dbReference type="ChEBI" id="CHEBI:63528"/>
        <dbReference type="EC" id="3.6.1.9"/>
    </reaction>
</comment>
<dbReference type="EMBL" id="CP001734">
    <property type="protein sequence ID" value="ACV68865.1"/>
    <property type="molecule type" value="Genomic_DNA"/>
</dbReference>
<dbReference type="GO" id="GO:0005737">
    <property type="term" value="C:cytoplasm"/>
    <property type="evidence" value="ECO:0007669"/>
    <property type="project" value="UniProtKB-SubCell"/>
</dbReference>
<reference evidence="6" key="1">
    <citation type="submission" date="2009-09" db="EMBL/GenBank/DDBJ databases">
        <title>The complete chromosome of Desulfohalobium retbaense DSM 5692.</title>
        <authorList>
            <consortium name="US DOE Joint Genome Institute (JGI-PGF)"/>
            <person name="Lucas S."/>
            <person name="Copeland A."/>
            <person name="Lapidus A."/>
            <person name="Glavina del Rio T."/>
            <person name="Dalin E."/>
            <person name="Tice H."/>
            <person name="Bruce D."/>
            <person name="Goodwin L."/>
            <person name="Pitluck S."/>
            <person name="Kyrpides N."/>
            <person name="Mavromatis K."/>
            <person name="Ivanova N."/>
            <person name="Mikhailova N."/>
            <person name="Munk A.C."/>
            <person name="Brettin T."/>
            <person name="Detter J.C."/>
            <person name="Han C."/>
            <person name="Tapia R."/>
            <person name="Larimer F."/>
            <person name="Land M."/>
            <person name="Hauser L."/>
            <person name="Markowitz V."/>
            <person name="Cheng J.-F."/>
            <person name="Hugenholtz P."/>
            <person name="Woyke T."/>
            <person name="Wu D."/>
            <person name="Spring S."/>
            <person name="Klenk H.-P."/>
            <person name="Eisen J.A."/>
        </authorList>
    </citation>
    <scope>NUCLEOTIDE SEQUENCE [LARGE SCALE GENOMIC DNA]</scope>
    <source>
        <strain evidence="6">DSM 5692</strain>
    </source>
</reference>
<sequence>MDEDAPPRGPFRTKRPLVLASASPRRQHLLTQLGIYFYILPCSQPEPPPEPDELPADYVLRSALFKAREVAKQRPDRPVLGADTAVILGDDILGKPRNAQEALATLQRLSGTDHEVVTGCALIDPDARETHTFTAHSTVHMGVHSLDVLQAYVASGEPLDKAGSYAIQGVGSFLVESVSGSYTNVVGLPLHALTKLLQRTGVITPVEIPCSAEPVEL</sequence>
<dbReference type="GO" id="GO:0036218">
    <property type="term" value="F:dTTP diphosphatase activity"/>
    <property type="evidence" value="ECO:0007669"/>
    <property type="project" value="RHEA"/>
</dbReference>
<dbReference type="PANTHER" id="PTHR43213:SF5">
    <property type="entry name" value="BIFUNCTIONAL DTTP_UTP PYROPHOSPHATASE_METHYLTRANSFERASE PROTEIN-RELATED"/>
    <property type="match status" value="1"/>
</dbReference>
<dbReference type="OrthoDB" id="9807767at2"/>
<evidence type="ECO:0000256" key="2">
    <source>
        <dbReference type="ARBA" id="ARBA00022801"/>
    </source>
</evidence>
<evidence type="ECO:0000313" key="6">
    <source>
        <dbReference type="Proteomes" id="UP000001052"/>
    </source>
</evidence>
<dbReference type="GO" id="GO:0036221">
    <property type="term" value="F:UTP diphosphatase activity"/>
    <property type="evidence" value="ECO:0007669"/>
    <property type="project" value="RHEA"/>
</dbReference>
<dbReference type="InterPro" id="IPR003697">
    <property type="entry name" value="Maf-like"/>
</dbReference>
<comment type="similarity">
    <text evidence="4">Belongs to the Maf family. YhdE subfamily.</text>
</comment>
<accession>C8X368</accession>
<dbReference type="RefSeq" id="WP_015752008.1">
    <property type="nucleotide sequence ID" value="NC_013223.1"/>
</dbReference>
<dbReference type="STRING" id="485915.Dret_1581"/>
<dbReference type="GO" id="GO:0009117">
    <property type="term" value="P:nucleotide metabolic process"/>
    <property type="evidence" value="ECO:0007669"/>
    <property type="project" value="UniProtKB-KW"/>
</dbReference>
<keyword evidence="4" id="KW-0963">Cytoplasm</keyword>
<comment type="subcellular location">
    <subcellularLocation>
        <location evidence="4">Cytoplasm</location>
    </subcellularLocation>
</comment>
<dbReference type="CDD" id="cd00555">
    <property type="entry name" value="Maf"/>
    <property type="match status" value="1"/>
</dbReference>
<feature type="active site" description="Proton acceptor" evidence="4">
    <location>
        <position position="83"/>
    </location>
</feature>
<name>C8X368_DESRD</name>
<dbReference type="Proteomes" id="UP000001052">
    <property type="component" value="Chromosome"/>
</dbReference>
<feature type="site" description="Important for substrate specificity" evidence="4">
    <location>
        <position position="25"/>
    </location>
</feature>
<dbReference type="EC" id="3.6.1.9" evidence="4"/>
<dbReference type="AlphaFoldDB" id="C8X368"/>
<comment type="catalytic activity">
    <reaction evidence="4">
        <text>UTP + H2O = UMP + diphosphate + H(+)</text>
        <dbReference type="Rhea" id="RHEA:29395"/>
        <dbReference type="ChEBI" id="CHEBI:15377"/>
        <dbReference type="ChEBI" id="CHEBI:15378"/>
        <dbReference type="ChEBI" id="CHEBI:33019"/>
        <dbReference type="ChEBI" id="CHEBI:46398"/>
        <dbReference type="ChEBI" id="CHEBI:57865"/>
        <dbReference type="EC" id="3.6.1.9"/>
    </reaction>
</comment>
<dbReference type="HOGENOM" id="CLU_040416_0_0_7"/>
<evidence type="ECO:0000313" key="5">
    <source>
        <dbReference type="EMBL" id="ACV68865.1"/>
    </source>
</evidence>
<gene>
    <name evidence="5" type="ordered locus">Dret_1581</name>
</gene>
<feature type="site" description="Important for substrate specificity" evidence="4">
    <location>
        <position position="168"/>
    </location>
</feature>
<dbReference type="HAMAP" id="MF_00528">
    <property type="entry name" value="Maf"/>
    <property type="match status" value="1"/>
</dbReference>
<proteinExistence type="inferred from homology"/>
<evidence type="ECO:0000256" key="4">
    <source>
        <dbReference type="HAMAP-Rule" id="MF_00528"/>
    </source>
</evidence>
<comment type="caution">
    <text evidence="4">Lacks conserved residue(s) required for the propagation of feature annotation.</text>
</comment>
<dbReference type="KEGG" id="drt:Dret_1581"/>